<gene>
    <name evidence="2" type="ORF">C7450_1047</name>
</gene>
<evidence type="ECO:0000259" key="1">
    <source>
        <dbReference type="Pfam" id="PF03466"/>
    </source>
</evidence>
<dbReference type="RefSeq" id="WP_170147176.1">
    <property type="nucleotide sequence ID" value="NZ_QJJK01000004.1"/>
</dbReference>
<sequence>MATLEKRVGLPIFTNSPRSGLFTTIRMWFGARGLKPLRLNTCNPLMVIARLANAGTGAALLPREILSFSGAGLDLRVLEADPPVGGHHLCAMWWDAESAGEYAYLA</sequence>
<dbReference type="Proteomes" id="UP000248021">
    <property type="component" value="Unassembled WGS sequence"/>
</dbReference>
<protein>
    <submittedName>
        <fullName evidence="2">LysR substrate binding domain-containing protein</fullName>
    </submittedName>
</protein>
<keyword evidence="3" id="KW-1185">Reference proteome</keyword>
<dbReference type="InterPro" id="IPR005119">
    <property type="entry name" value="LysR_subst-bd"/>
</dbReference>
<reference evidence="2 3" key="1">
    <citation type="submission" date="2018-05" db="EMBL/GenBank/DDBJ databases">
        <title>Genomic Encyclopedia of Type Strains, Phase IV (KMG-IV): sequencing the most valuable type-strain genomes for metagenomic binning, comparative biology and taxonomic classification.</title>
        <authorList>
            <person name="Goeker M."/>
        </authorList>
    </citation>
    <scope>NUCLEOTIDE SEQUENCE [LARGE SCALE GENOMIC DNA]</scope>
    <source>
        <strain evidence="2 3">DSM 6462</strain>
    </source>
</reference>
<proteinExistence type="predicted"/>
<organism evidence="2 3">
    <name type="scientific">Chelatococcus asaccharovorans</name>
    <dbReference type="NCBI Taxonomy" id="28210"/>
    <lineage>
        <taxon>Bacteria</taxon>
        <taxon>Pseudomonadati</taxon>
        <taxon>Pseudomonadota</taxon>
        <taxon>Alphaproteobacteria</taxon>
        <taxon>Hyphomicrobiales</taxon>
        <taxon>Chelatococcaceae</taxon>
        <taxon>Chelatococcus</taxon>
    </lineage>
</organism>
<dbReference type="SUPFAM" id="SSF53850">
    <property type="entry name" value="Periplasmic binding protein-like II"/>
    <property type="match status" value="1"/>
</dbReference>
<evidence type="ECO:0000313" key="2">
    <source>
        <dbReference type="EMBL" id="PXW59957.1"/>
    </source>
</evidence>
<name>A0A2V3U824_9HYPH</name>
<comment type="caution">
    <text evidence="2">The sequence shown here is derived from an EMBL/GenBank/DDBJ whole genome shotgun (WGS) entry which is preliminary data.</text>
</comment>
<dbReference type="EMBL" id="QJJK01000004">
    <property type="protein sequence ID" value="PXW59957.1"/>
    <property type="molecule type" value="Genomic_DNA"/>
</dbReference>
<dbReference type="AlphaFoldDB" id="A0A2V3U824"/>
<feature type="non-terminal residue" evidence="2">
    <location>
        <position position="106"/>
    </location>
</feature>
<feature type="domain" description="LysR substrate-binding" evidence="1">
    <location>
        <begin position="9"/>
        <end position="93"/>
    </location>
</feature>
<evidence type="ECO:0000313" key="3">
    <source>
        <dbReference type="Proteomes" id="UP000248021"/>
    </source>
</evidence>
<dbReference type="Pfam" id="PF03466">
    <property type="entry name" value="LysR_substrate"/>
    <property type="match status" value="1"/>
</dbReference>
<accession>A0A2V3U824</accession>